<gene>
    <name evidence="2" type="ORF">HFN_0100</name>
    <name evidence="3" type="ORF">HFN_1586</name>
</gene>
<name>T1CQH4_9HELI</name>
<evidence type="ECO:0000313" key="2">
    <source>
        <dbReference type="EMBL" id="GAD18969.1"/>
    </source>
</evidence>
<organism evidence="2 4">
    <name type="scientific">Helicobacter fennelliae MRY12-0050</name>
    <dbReference type="NCBI Taxonomy" id="1325130"/>
    <lineage>
        <taxon>Bacteria</taxon>
        <taxon>Pseudomonadati</taxon>
        <taxon>Campylobacterota</taxon>
        <taxon>Epsilonproteobacteria</taxon>
        <taxon>Campylobacterales</taxon>
        <taxon>Helicobacteraceae</taxon>
        <taxon>Helicobacter</taxon>
    </lineage>
</organism>
<accession>T1CQH4</accession>
<evidence type="ECO:0000313" key="4">
    <source>
        <dbReference type="Proteomes" id="UP000018143"/>
    </source>
</evidence>
<keyword evidence="1" id="KW-0472">Membrane</keyword>
<evidence type="ECO:0000313" key="3">
    <source>
        <dbReference type="EMBL" id="GAD20208.1"/>
    </source>
</evidence>
<dbReference type="Proteomes" id="UP000018143">
    <property type="component" value="Unassembled WGS sequence"/>
</dbReference>
<reference evidence="2 4" key="1">
    <citation type="journal article" date="2013" name="Genome Announc.">
        <title>Draft Genome Sequence of Helicobacter fennelliae Strain MRY12-0050, Isolated from a Bacteremia Patient.</title>
        <authorList>
            <person name="Rimbara E."/>
            <person name="Matsui M."/>
            <person name="Mori S."/>
            <person name="Suzuki S."/>
            <person name="Suzuki M."/>
            <person name="Kim H."/>
            <person name="Sekizuka T."/>
            <person name="Kuroda M."/>
            <person name="Shibayama K."/>
        </authorList>
    </citation>
    <scope>NUCLEOTIDE SEQUENCE [LARGE SCALE GENOMIC DNA]</scope>
    <source>
        <strain evidence="2 4">MRY12-0050</strain>
    </source>
</reference>
<protein>
    <submittedName>
        <fullName evidence="2">Uncharacterized protein</fullName>
    </submittedName>
</protein>
<proteinExistence type="predicted"/>
<dbReference type="EMBL" id="BASD01000040">
    <property type="protein sequence ID" value="GAD20208.1"/>
    <property type="molecule type" value="Genomic_DNA"/>
</dbReference>
<keyword evidence="1" id="KW-0812">Transmembrane</keyword>
<feature type="transmembrane region" description="Helical" evidence="1">
    <location>
        <begin position="21"/>
        <end position="42"/>
    </location>
</feature>
<dbReference type="STRING" id="1325130.HFN_0100"/>
<comment type="caution">
    <text evidence="2">The sequence shown here is derived from an EMBL/GenBank/DDBJ whole genome shotgun (WGS) entry which is preliminary data.</text>
</comment>
<keyword evidence="4" id="KW-1185">Reference proteome</keyword>
<keyword evidence="1" id="KW-1133">Transmembrane helix</keyword>
<dbReference type="EMBL" id="BASD01000011">
    <property type="protein sequence ID" value="GAD18969.1"/>
    <property type="molecule type" value="Genomic_DNA"/>
</dbReference>
<sequence>MRITKSRNNDKKILDCHAKSAIYLAMASILDLQKLTLFQSFFATMHPKI</sequence>
<evidence type="ECO:0000256" key="1">
    <source>
        <dbReference type="SAM" id="Phobius"/>
    </source>
</evidence>
<dbReference type="AlphaFoldDB" id="T1CQH4"/>